<feature type="transmembrane region" description="Helical" evidence="11">
    <location>
        <begin position="452"/>
        <end position="470"/>
    </location>
</feature>
<feature type="transmembrane region" description="Helical" evidence="11">
    <location>
        <begin position="238"/>
        <end position="259"/>
    </location>
</feature>
<dbReference type="GO" id="GO:0016020">
    <property type="term" value="C:membrane"/>
    <property type="evidence" value="ECO:0007669"/>
    <property type="project" value="UniProtKB-SubCell"/>
</dbReference>
<keyword evidence="14" id="KW-1185">Reference proteome</keyword>
<dbReference type="PROSITE" id="PS50850">
    <property type="entry name" value="MFS"/>
    <property type="match status" value="1"/>
</dbReference>
<evidence type="ECO:0000259" key="12">
    <source>
        <dbReference type="PROSITE" id="PS50850"/>
    </source>
</evidence>
<evidence type="ECO:0000256" key="11">
    <source>
        <dbReference type="SAM" id="Phobius"/>
    </source>
</evidence>
<dbReference type="GO" id="GO:0005351">
    <property type="term" value="F:carbohydrate:proton symporter activity"/>
    <property type="evidence" value="ECO:0007669"/>
    <property type="project" value="TreeGrafter"/>
</dbReference>
<protein>
    <submittedName>
        <fullName evidence="13">Probable Maltose permease</fullName>
    </submittedName>
</protein>
<dbReference type="Gene3D" id="1.20.1250.20">
    <property type="entry name" value="MFS general substrate transporter like domains"/>
    <property type="match status" value="1"/>
</dbReference>
<feature type="transmembrane region" description="Helical" evidence="11">
    <location>
        <begin position="143"/>
        <end position="167"/>
    </location>
</feature>
<keyword evidence="7" id="KW-0462">Maltose metabolism</keyword>
<dbReference type="GO" id="GO:0000023">
    <property type="term" value="P:maltose metabolic process"/>
    <property type="evidence" value="ECO:0007669"/>
    <property type="project" value="UniProtKB-KW"/>
</dbReference>
<dbReference type="InterPro" id="IPR003663">
    <property type="entry name" value="Sugar/inositol_transpt"/>
</dbReference>
<evidence type="ECO:0000256" key="10">
    <source>
        <dbReference type="SAM" id="MobiDB-lite"/>
    </source>
</evidence>
<dbReference type="InterPro" id="IPR020846">
    <property type="entry name" value="MFS_dom"/>
</dbReference>
<dbReference type="PANTHER" id="PTHR48022:SF5">
    <property type="entry name" value="ALPHA-GLUCOSIDES PERMEASE MPH2-RELATED"/>
    <property type="match status" value="1"/>
</dbReference>
<evidence type="ECO:0000256" key="9">
    <source>
        <dbReference type="RuleBase" id="RU003346"/>
    </source>
</evidence>
<sequence length="588" mass="65170">MSLQDASEVVRIDSKSAGAIASKVEDYDALVHDAAAATQEQVDMSVRQAIRAYPKAIMWSMIFSMAIIMEGAIPFQFDVMLLGNYFAQPAFTKRYGNCNAAGKCEIPAPWQSGLNNGALVGEIFGLQLTGIASERFGYKKTMLFALIMMIGTIFIPFFANSLAMLLAGQILQGIPWGVFQTLTTAYAAEVCPVTLRPYLTTWVNACWVIGQLISTGVLRATVNWDSQWAYRLPYALQWMWPVPILIGCIFAPESPWWLVRQGRHEDAKRAIKGLRGSKVPFSDADAQQQVAMMVHTDELEKAVSEGSSYWDCFKRTDLRRTEIACVVWLCQHLSGSPLMGASSYFYVNAGLPTTQAFNMSIGQFAMGLCGTIASWFVIKHVGRRTIYLYGQIVMCALMLLVGGLGFKQDSEGFGWAIGSSLLIFAFIYDFTVGPVCYSLVAEVSSTRLRAKTIVLARNVYNIGGLIVNIIQPRMLNTTAWNWGAKCAFLWAGTCFLCIIWTYYRLPEPRGRTYGELDILFEQKVSARKFSSTKVDQFGDLTRRHQAGMVEKAAHHSAGDVSPIDDKSSSTEKITLDAPVGELAYEKRA</sequence>
<keyword evidence="6 11" id="KW-0472">Membrane</keyword>
<dbReference type="FunFam" id="1.20.1250.20:FF:000149">
    <property type="entry name" value="MFS transporter, SP family, general alpha glucoside:H+ symporter"/>
    <property type="match status" value="1"/>
</dbReference>
<reference evidence="13 14" key="1">
    <citation type="submission" date="2018-03" db="EMBL/GenBank/DDBJ databases">
        <authorList>
            <person name="Guldener U."/>
        </authorList>
    </citation>
    <scope>NUCLEOTIDE SEQUENCE [LARGE SCALE GENOMIC DNA]</scope>
    <source>
        <strain evidence="13 14">DAOM196992</strain>
    </source>
</reference>
<evidence type="ECO:0000256" key="5">
    <source>
        <dbReference type="ARBA" id="ARBA00022989"/>
    </source>
</evidence>
<keyword evidence="4 11" id="KW-0812">Transmembrane</keyword>
<dbReference type="NCBIfam" id="TIGR00879">
    <property type="entry name" value="SP"/>
    <property type="match status" value="1"/>
</dbReference>
<dbReference type="EMBL" id="OOIP01000003">
    <property type="protein sequence ID" value="SPO35793.1"/>
    <property type="molecule type" value="Genomic_DNA"/>
</dbReference>
<dbReference type="SUPFAM" id="SSF103473">
    <property type="entry name" value="MFS general substrate transporter"/>
    <property type="match status" value="1"/>
</dbReference>
<organism evidence="13 14">
    <name type="scientific">Pseudozyma flocculosa</name>
    <dbReference type="NCBI Taxonomy" id="84751"/>
    <lineage>
        <taxon>Eukaryota</taxon>
        <taxon>Fungi</taxon>
        <taxon>Dikarya</taxon>
        <taxon>Basidiomycota</taxon>
        <taxon>Ustilaginomycotina</taxon>
        <taxon>Ustilaginomycetes</taxon>
        <taxon>Ustilaginales</taxon>
        <taxon>Ustilaginaceae</taxon>
        <taxon>Pseudozyma</taxon>
    </lineage>
</organism>
<feature type="transmembrane region" description="Helical" evidence="11">
    <location>
        <begin position="412"/>
        <end position="440"/>
    </location>
</feature>
<keyword evidence="3 9" id="KW-0813">Transport</keyword>
<feature type="transmembrane region" description="Helical" evidence="11">
    <location>
        <begin position="482"/>
        <end position="503"/>
    </location>
</feature>
<evidence type="ECO:0000256" key="1">
    <source>
        <dbReference type="ARBA" id="ARBA00004141"/>
    </source>
</evidence>
<dbReference type="InterPro" id="IPR050360">
    <property type="entry name" value="MFS_Sugar_Transporters"/>
</dbReference>
<feature type="transmembrane region" description="Helical" evidence="11">
    <location>
        <begin position="359"/>
        <end position="378"/>
    </location>
</feature>
<comment type="similarity">
    <text evidence="2 9">Belongs to the major facilitator superfamily. Sugar transporter (TC 2.A.1.1) family.</text>
</comment>
<dbReference type="Proteomes" id="UP000323386">
    <property type="component" value="Unassembled WGS sequence"/>
</dbReference>
<evidence type="ECO:0000313" key="13">
    <source>
        <dbReference type="EMBL" id="SPO35793.1"/>
    </source>
</evidence>
<feature type="transmembrane region" description="Helical" evidence="11">
    <location>
        <begin position="323"/>
        <end position="347"/>
    </location>
</feature>
<evidence type="ECO:0000256" key="4">
    <source>
        <dbReference type="ARBA" id="ARBA00022692"/>
    </source>
</evidence>
<keyword evidence="5 11" id="KW-1133">Transmembrane helix</keyword>
<gene>
    <name evidence="13" type="ORF">PSFLO_01264</name>
</gene>
<dbReference type="InterPro" id="IPR005829">
    <property type="entry name" value="Sugar_transporter_CS"/>
</dbReference>
<feature type="transmembrane region" description="Helical" evidence="11">
    <location>
        <begin position="385"/>
        <end position="406"/>
    </location>
</feature>
<evidence type="ECO:0000256" key="8">
    <source>
        <dbReference type="ARBA" id="ARBA00049119"/>
    </source>
</evidence>
<accession>A0A5C3ETV7</accession>
<feature type="region of interest" description="Disordered" evidence="10">
    <location>
        <begin position="551"/>
        <end position="574"/>
    </location>
</feature>
<name>A0A5C3ETV7_9BASI</name>
<comment type="subcellular location">
    <subcellularLocation>
        <location evidence="1">Membrane</location>
        <topology evidence="1">Multi-pass membrane protein</topology>
    </subcellularLocation>
</comment>
<dbReference type="OrthoDB" id="6612291at2759"/>
<dbReference type="PANTHER" id="PTHR48022">
    <property type="entry name" value="PLASTIDIC GLUCOSE TRANSPORTER 4"/>
    <property type="match status" value="1"/>
</dbReference>
<evidence type="ECO:0000256" key="2">
    <source>
        <dbReference type="ARBA" id="ARBA00010992"/>
    </source>
</evidence>
<dbReference type="InterPro" id="IPR036259">
    <property type="entry name" value="MFS_trans_sf"/>
</dbReference>
<proteinExistence type="inferred from homology"/>
<evidence type="ECO:0000256" key="6">
    <source>
        <dbReference type="ARBA" id="ARBA00023136"/>
    </source>
</evidence>
<feature type="transmembrane region" description="Helical" evidence="11">
    <location>
        <begin position="56"/>
        <end position="75"/>
    </location>
</feature>
<evidence type="ECO:0000256" key="7">
    <source>
        <dbReference type="ARBA" id="ARBA00026248"/>
    </source>
</evidence>
<dbReference type="PROSITE" id="PS00217">
    <property type="entry name" value="SUGAR_TRANSPORT_2"/>
    <property type="match status" value="1"/>
</dbReference>
<evidence type="ECO:0000256" key="3">
    <source>
        <dbReference type="ARBA" id="ARBA00022448"/>
    </source>
</evidence>
<dbReference type="AlphaFoldDB" id="A0A5C3ETV7"/>
<feature type="domain" description="Major facilitator superfamily (MFS) profile" evidence="12">
    <location>
        <begin position="64"/>
        <end position="509"/>
    </location>
</feature>
<comment type="catalytic activity">
    <reaction evidence="8">
        <text>myo-inositol(out) + H(+)(out) = myo-inositol(in) + H(+)(in)</text>
        <dbReference type="Rhea" id="RHEA:60364"/>
        <dbReference type="ChEBI" id="CHEBI:15378"/>
        <dbReference type="ChEBI" id="CHEBI:17268"/>
    </reaction>
</comment>
<dbReference type="Pfam" id="PF00083">
    <property type="entry name" value="Sugar_tr"/>
    <property type="match status" value="1"/>
</dbReference>
<evidence type="ECO:0000313" key="14">
    <source>
        <dbReference type="Proteomes" id="UP000323386"/>
    </source>
</evidence>
<feature type="compositionally biased region" description="Basic and acidic residues" evidence="10">
    <location>
        <begin position="551"/>
        <end position="569"/>
    </location>
</feature>
<dbReference type="InterPro" id="IPR005828">
    <property type="entry name" value="MFS_sugar_transport-like"/>
</dbReference>